<dbReference type="Pfam" id="PF00300">
    <property type="entry name" value="His_Phos_1"/>
    <property type="match status" value="1"/>
</dbReference>
<proteinExistence type="predicted"/>
<reference evidence="1 2" key="1">
    <citation type="submission" date="2016-08" db="EMBL/GenBank/DDBJ databases">
        <title>Complete genome sequence of Acinetobacter baylyi strain GFJ2.</title>
        <authorList>
            <person name="Tabata M."/>
            <person name="Kuboki S."/>
            <person name="Gibu N."/>
            <person name="Kinouchi Y."/>
            <person name="Vangnai A."/>
            <person name="Kasai D."/>
            <person name="Fukuda M."/>
        </authorList>
    </citation>
    <scope>NUCLEOTIDE SEQUENCE [LARGE SCALE GENOMIC DNA]</scope>
    <source>
        <strain evidence="1 2">GFJ2</strain>
    </source>
</reference>
<dbReference type="STRING" id="487316.BEN76_07000"/>
<dbReference type="AlphaFoldDB" id="A0A1P8EHU5"/>
<sequence>MTLKLLPPSMFRALDLLPDPNIPVTLFTRHSLRELVNGQGLAGYDLQLTDQGRELAKAWGAYLIENTGRTIQHCISSPIQRCVDTAALIIEGADAVARCPNTHTIEIVEQGLLVEPGSFVLDIKQAAPFFRQQGALGFINSFVNNALPGMKHPITGVFDVLELIYNTHPSAPYGLSLAVSHDTIIAAIVAVMAGRQQIDQEDWPAMMEGLFVWFEGDDFAGSELNWLWRGERHHLRVSDFLNRYE</sequence>
<dbReference type="EMBL" id="CP016896">
    <property type="protein sequence ID" value="APV35780.1"/>
    <property type="molecule type" value="Genomic_DNA"/>
</dbReference>
<evidence type="ECO:0000313" key="2">
    <source>
        <dbReference type="Proteomes" id="UP000185674"/>
    </source>
</evidence>
<dbReference type="CDD" id="cd07040">
    <property type="entry name" value="HP"/>
    <property type="match status" value="1"/>
</dbReference>
<dbReference type="eggNOG" id="COG0406">
    <property type="taxonomic scope" value="Bacteria"/>
</dbReference>
<dbReference type="InterPro" id="IPR029033">
    <property type="entry name" value="His_PPase_superfam"/>
</dbReference>
<gene>
    <name evidence="1" type="ORF">BEN76_07000</name>
</gene>
<dbReference type="KEGG" id="asol:BEN76_07000"/>
<evidence type="ECO:0000313" key="1">
    <source>
        <dbReference type="EMBL" id="APV35780.1"/>
    </source>
</evidence>
<organism evidence="1 2">
    <name type="scientific">Acinetobacter soli</name>
    <dbReference type="NCBI Taxonomy" id="487316"/>
    <lineage>
        <taxon>Bacteria</taxon>
        <taxon>Pseudomonadati</taxon>
        <taxon>Pseudomonadota</taxon>
        <taxon>Gammaproteobacteria</taxon>
        <taxon>Moraxellales</taxon>
        <taxon>Moraxellaceae</taxon>
        <taxon>Acinetobacter</taxon>
    </lineage>
</organism>
<dbReference type="SUPFAM" id="SSF53254">
    <property type="entry name" value="Phosphoglycerate mutase-like"/>
    <property type="match status" value="1"/>
</dbReference>
<accession>A0A1P8EHU5</accession>
<dbReference type="InterPro" id="IPR013078">
    <property type="entry name" value="His_Pase_superF_clade-1"/>
</dbReference>
<dbReference type="Proteomes" id="UP000185674">
    <property type="component" value="Chromosome"/>
</dbReference>
<dbReference type="RefSeq" id="WP_076032690.1">
    <property type="nucleotide sequence ID" value="NZ_BHGE01000001.1"/>
</dbReference>
<name>A0A1P8EHU5_9GAMM</name>
<protein>
    <submittedName>
        <fullName evidence="1">Histidine phosphatase family protein</fullName>
    </submittedName>
</protein>
<dbReference type="Gene3D" id="3.40.50.1240">
    <property type="entry name" value="Phosphoglycerate mutase-like"/>
    <property type="match status" value="1"/>
</dbReference>